<proteinExistence type="predicted"/>
<dbReference type="Proteomes" id="UP000828048">
    <property type="component" value="Chromosome 2"/>
</dbReference>
<sequence length="502" mass="55983">MLVVNQLNSEYGSGDARMLKYISHVLELQSSFKTVHFSHVGREKNAHADALAALGSACNELGGTRTIMLGEIAVPSFEPGAEAIMTIAALGPSWMDPLISYLRDQTLPSDKKEAHRIRCQSASYFLSPTGQLYCRTYTGPDLRVLHDAEVPHVLRELHEGSCGNHSGGRTLSERAVTQGYWWPKMKRSADDYVKKCEACQKHSPILHQPTMSLQPVTSPWPLAQWGLDIVGILPTAPGGFRHLITATDYFTKWVEAEPLIHISAAEVEQFIWKNIISRFGVPYAIVSNNGTQFVAEAIKTLCKKKNIRVYNSTVAYPQGNGQAEASNKSISAGLKRRLTNKRGKWVEELPKVLWGYRTTPRRGTGRTPFSMAYGTEAILPLAAIAPSARTEAFHPATNDEHLASELDQVEDLRDEAHIKYAAYQQEVARGYNKHVRIRPFNIDDLVLRAVVQKKNKKKFMPNWEGPYRITAKAGYGAYKLAEMDGSAVSNPWNASKLRKFYG</sequence>
<evidence type="ECO:0000313" key="1">
    <source>
        <dbReference type="EMBL" id="KAH7835331.1"/>
    </source>
</evidence>
<reference evidence="1 2" key="1">
    <citation type="journal article" date="2021" name="Hortic Res">
        <title>High-quality reference genome and annotation aids understanding of berry development for evergreen blueberry (Vaccinium darrowii).</title>
        <authorList>
            <person name="Yu J."/>
            <person name="Hulse-Kemp A.M."/>
            <person name="Babiker E."/>
            <person name="Staton M."/>
        </authorList>
    </citation>
    <scope>NUCLEOTIDE SEQUENCE [LARGE SCALE GENOMIC DNA]</scope>
    <source>
        <strain evidence="2">cv. NJ 8807/NJ 8810</strain>
        <tissue evidence="1">Young leaf</tissue>
    </source>
</reference>
<gene>
    <name evidence="1" type="ORF">Vadar_025125</name>
</gene>
<protein>
    <submittedName>
        <fullName evidence="1">Uncharacterized protein</fullName>
    </submittedName>
</protein>
<accession>A0ACB7X3U2</accession>
<evidence type="ECO:0000313" key="2">
    <source>
        <dbReference type="Proteomes" id="UP000828048"/>
    </source>
</evidence>
<dbReference type="EMBL" id="CM037152">
    <property type="protein sequence ID" value="KAH7835331.1"/>
    <property type="molecule type" value="Genomic_DNA"/>
</dbReference>
<keyword evidence="2" id="KW-1185">Reference proteome</keyword>
<name>A0ACB7X3U2_9ERIC</name>
<organism evidence="1 2">
    <name type="scientific">Vaccinium darrowii</name>
    <dbReference type="NCBI Taxonomy" id="229202"/>
    <lineage>
        <taxon>Eukaryota</taxon>
        <taxon>Viridiplantae</taxon>
        <taxon>Streptophyta</taxon>
        <taxon>Embryophyta</taxon>
        <taxon>Tracheophyta</taxon>
        <taxon>Spermatophyta</taxon>
        <taxon>Magnoliopsida</taxon>
        <taxon>eudicotyledons</taxon>
        <taxon>Gunneridae</taxon>
        <taxon>Pentapetalae</taxon>
        <taxon>asterids</taxon>
        <taxon>Ericales</taxon>
        <taxon>Ericaceae</taxon>
        <taxon>Vaccinioideae</taxon>
        <taxon>Vaccinieae</taxon>
        <taxon>Vaccinium</taxon>
    </lineage>
</organism>
<comment type="caution">
    <text evidence="1">The sequence shown here is derived from an EMBL/GenBank/DDBJ whole genome shotgun (WGS) entry which is preliminary data.</text>
</comment>